<feature type="domain" description="DUF4833" evidence="2">
    <location>
        <begin position="35"/>
        <end position="172"/>
    </location>
</feature>
<evidence type="ECO:0000313" key="3">
    <source>
        <dbReference type="EMBL" id="MCG2613655.1"/>
    </source>
</evidence>
<evidence type="ECO:0000256" key="1">
    <source>
        <dbReference type="SAM" id="SignalP"/>
    </source>
</evidence>
<reference evidence="3" key="1">
    <citation type="submission" date="2022-01" db="EMBL/GenBank/DDBJ databases">
        <authorList>
            <person name="Jo J.-H."/>
            <person name="Im W.-T."/>
        </authorList>
    </citation>
    <scope>NUCLEOTIDE SEQUENCE</scope>
    <source>
        <strain evidence="3">NA20</strain>
    </source>
</reference>
<evidence type="ECO:0000259" key="2">
    <source>
        <dbReference type="Pfam" id="PF16117"/>
    </source>
</evidence>
<dbReference type="InterPro" id="IPR032269">
    <property type="entry name" value="DUF4833"/>
</dbReference>
<accession>A0ABS9KMU4</accession>
<sequence>MLRKKGLLALFICWGFLASAQEGFPTPPASSDQMFYLQRTPNTNTIICDVNTENGKLDEDDPIHVYWIRYGEKGQKEELSFIQRKFAYGIKAKKTDDGKYKLNFVSYSKYAMYLIKAADGKYHVFAPINEKMVILNSIFIKINKGGTFWSPNIEYFEVKGTDPATGAEVVERKKVLK</sequence>
<protein>
    <submittedName>
        <fullName evidence="3">DUF4833 domain-containing protein</fullName>
    </submittedName>
</protein>
<feature type="chain" id="PRO_5046745808" evidence="1">
    <location>
        <begin position="21"/>
        <end position="177"/>
    </location>
</feature>
<evidence type="ECO:0000313" key="4">
    <source>
        <dbReference type="Proteomes" id="UP001165367"/>
    </source>
</evidence>
<dbReference type="EMBL" id="JAKLTR010000002">
    <property type="protein sequence ID" value="MCG2613655.1"/>
    <property type="molecule type" value="Genomic_DNA"/>
</dbReference>
<keyword evidence="1" id="KW-0732">Signal</keyword>
<name>A0ABS9KMU4_9BACT</name>
<gene>
    <name evidence="3" type="ORF">LZZ85_05155</name>
</gene>
<dbReference type="Proteomes" id="UP001165367">
    <property type="component" value="Unassembled WGS sequence"/>
</dbReference>
<proteinExistence type="predicted"/>
<dbReference type="Pfam" id="PF16117">
    <property type="entry name" value="DUF4833"/>
    <property type="match status" value="1"/>
</dbReference>
<feature type="signal peptide" evidence="1">
    <location>
        <begin position="1"/>
        <end position="20"/>
    </location>
</feature>
<comment type="caution">
    <text evidence="3">The sequence shown here is derived from an EMBL/GenBank/DDBJ whole genome shotgun (WGS) entry which is preliminary data.</text>
</comment>
<keyword evidence="4" id="KW-1185">Reference proteome</keyword>
<organism evidence="3 4">
    <name type="scientific">Terrimonas ginsenosidimutans</name>
    <dbReference type="NCBI Taxonomy" id="2908004"/>
    <lineage>
        <taxon>Bacteria</taxon>
        <taxon>Pseudomonadati</taxon>
        <taxon>Bacteroidota</taxon>
        <taxon>Chitinophagia</taxon>
        <taxon>Chitinophagales</taxon>
        <taxon>Chitinophagaceae</taxon>
        <taxon>Terrimonas</taxon>
    </lineage>
</organism>
<dbReference type="RefSeq" id="WP_237869195.1">
    <property type="nucleotide sequence ID" value="NZ_JAKLTR010000002.1"/>
</dbReference>